<evidence type="ECO:0000256" key="1">
    <source>
        <dbReference type="SAM" id="Phobius"/>
    </source>
</evidence>
<evidence type="ECO:0008006" key="4">
    <source>
        <dbReference type="Google" id="ProtNLM"/>
    </source>
</evidence>
<sequence length="144" mass="16505">MMISYTRSNWWPVTGGVLQWSVLALILFNIFINLNNGPEHILSKFPDDTKLGEIADISENHVTIQLDFSRLEKWSDRNLMKFRKGKVQHPACGEEHLKHQCKVGATQMESSSVEKGQGILVNIKLNMNQPCPCGKKDQWHPRLH</sequence>
<keyword evidence="1" id="KW-0812">Transmembrane</keyword>
<keyword evidence="1" id="KW-0472">Membrane</keyword>
<organism evidence="2 3">
    <name type="scientific">Zosterops borbonicus</name>
    <dbReference type="NCBI Taxonomy" id="364589"/>
    <lineage>
        <taxon>Eukaryota</taxon>
        <taxon>Metazoa</taxon>
        <taxon>Chordata</taxon>
        <taxon>Craniata</taxon>
        <taxon>Vertebrata</taxon>
        <taxon>Euteleostomi</taxon>
        <taxon>Archelosauria</taxon>
        <taxon>Archosauria</taxon>
        <taxon>Dinosauria</taxon>
        <taxon>Saurischia</taxon>
        <taxon>Theropoda</taxon>
        <taxon>Coelurosauria</taxon>
        <taxon>Aves</taxon>
        <taxon>Neognathae</taxon>
        <taxon>Neoaves</taxon>
        <taxon>Telluraves</taxon>
        <taxon>Australaves</taxon>
        <taxon>Passeriformes</taxon>
        <taxon>Sylvioidea</taxon>
        <taxon>Zosteropidae</taxon>
        <taxon>Zosterops</taxon>
    </lineage>
</organism>
<dbReference type="AlphaFoldDB" id="A0A8K1GHH1"/>
<dbReference type="EMBL" id="SWJQ01000232">
    <property type="protein sequence ID" value="TRZ18143.1"/>
    <property type="molecule type" value="Genomic_DNA"/>
</dbReference>
<gene>
    <name evidence="2" type="ORF">HGM15179_008962</name>
</gene>
<accession>A0A8K1GHH1</accession>
<evidence type="ECO:0000313" key="2">
    <source>
        <dbReference type="EMBL" id="TRZ18143.1"/>
    </source>
</evidence>
<keyword evidence="3" id="KW-1185">Reference proteome</keyword>
<proteinExistence type="predicted"/>
<dbReference type="PANTHER" id="PTHR33332">
    <property type="entry name" value="REVERSE TRANSCRIPTASE DOMAIN-CONTAINING PROTEIN"/>
    <property type="match status" value="1"/>
</dbReference>
<dbReference type="OrthoDB" id="9401468at2759"/>
<evidence type="ECO:0000313" key="3">
    <source>
        <dbReference type="Proteomes" id="UP000796761"/>
    </source>
</evidence>
<comment type="caution">
    <text evidence="2">The sequence shown here is derived from an EMBL/GenBank/DDBJ whole genome shotgun (WGS) entry which is preliminary data.</text>
</comment>
<reference evidence="2" key="1">
    <citation type="submission" date="2019-04" db="EMBL/GenBank/DDBJ databases">
        <title>Genome assembly of Zosterops borbonicus 15179.</title>
        <authorList>
            <person name="Leroy T."/>
            <person name="Anselmetti Y."/>
            <person name="Tilak M.-K."/>
            <person name="Nabholz B."/>
        </authorList>
    </citation>
    <scope>NUCLEOTIDE SEQUENCE</scope>
    <source>
        <strain evidence="2">HGM_15179</strain>
        <tissue evidence="2">Muscle</tissue>
    </source>
</reference>
<keyword evidence="1" id="KW-1133">Transmembrane helix</keyword>
<feature type="transmembrane region" description="Helical" evidence="1">
    <location>
        <begin position="17"/>
        <end position="34"/>
    </location>
</feature>
<dbReference type="Proteomes" id="UP000796761">
    <property type="component" value="Unassembled WGS sequence"/>
</dbReference>
<protein>
    <recommendedName>
        <fullName evidence="4">Rna-directed dna polymerase from mobile element jockey-like</fullName>
    </recommendedName>
</protein>
<name>A0A8K1GHH1_9PASS</name>